<evidence type="ECO:0000313" key="3">
    <source>
        <dbReference type="Proteomes" id="UP000001876"/>
    </source>
</evidence>
<dbReference type="GeneID" id="9689162"/>
<keyword evidence="3" id="KW-1185">Reference proteome</keyword>
<dbReference type="RefSeq" id="XP_003063885.1">
    <property type="nucleotide sequence ID" value="XM_003063839.1"/>
</dbReference>
<reference evidence="2 3" key="1">
    <citation type="journal article" date="2009" name="Science">
        <title>Green evolution and dynamic adaptations revealed by genomes of the marine picoeukaryotes Micromonas.</title>
        <authorList>
            <person name="Worden A.Z."/>
            <person name="Lee J.H."/>
            <person name="Mock T."/>
            <person name="Rouze P."/>
            <person name="Simmons M.P."/>
            <person name="Aerts A.L."/>
            <person name="Allen A.E."/>
            <person name="Cuvelier M.L."/>
            <person name="Derelle E."/>
            <person name="Everett M.V."/>
            <person name="Foulon E."/>
            <person name="Grimwood J."/>
            <person name="Gundlach H."/>
            <person name="Henrissat B."/>
            <person name="Napoli C."/>
            <person name="McDonald S.M."/>
            <person name="Parker M.S."/>
            <person name="Rombauts S."/>
            <person name="Salamov A."/>
            <person name="Von Dassow P."/>
            <person name="Badger J.H."/>
            <person name="Coutinho P.M."/>
            <person name="Demir E."/>
            <person name="Dubchak I."/>
            <person name="Gentemann C."/>
            <person name="Eikrem W."/>
            <person name="Gready J.E."/>
            <person name="John U."/>
            <person name="Lanier W."/>
            <person name="Lindquist E.A."/>
            <person name="Lucas S."/>
            <person name="Mayer K.F."/>
            <person name="Moreau H."/>
            <person name="Not F."/>
            <person name="Otillar R."/>
            <person name="Panaud O."/>
            <person name="Pangilinan J."/>
            <person name="Paulsen I."/>
            <person name="Piegu B."/>
            <person name="Poliakov A."/>
            <person name="Robbens S."/>
            <person name="Schmutz J."/>
            <person name="Toulza E."/>
            <person name="Wyss T."/>
            <person name="Zelensky A."/>
            <person name="Zhou K."/>
            <person name="Armbrust E.V."/>
            <person name="Bhattacharya D."/>
            <person name="Goodenough U.W."/>
            <person name="Van de Peer Y."/>
            <person name="Grigoriev I.V."/>
        </authorList>
    </citation>
    <scope>NUCLEOTIDE SEQUENCE [LARGE SCALE GENOMIC DNA]</scope>
    <source>
        <strain evidence="2 3">CCMP1545</strain>
    </source>
</reference>
<feature type="compositionally biased region" description="Basic residues" evidence="1">
    <location>
        <begin position="404"/>
        <end position="414"/>
    </location>
</feature>
<accession>C1N7E4</accession>
<feature type="region of interest" description="Disordered" evidence="1">
    <location>
        <begin position="394"/>
        <end position="414"/>
    </location>
</feature>
<name>C1N7E4_MICPC</name>
<feature type="region of interest" description="Disordered" evidence="1">
    <location>
        <begin position="18"/>
        <end position="55"/>
    </location>
</feature>
<evidence type="ECO:0000256" key="1">
    <source>
        <dbReference type="SAM" id="MobiDB-lite"/>
    </source>
</evidence>
<dbReference type="Proteomes" id="UP000001876">
    <property type="component" value="Unassembled WGS sequence"/>
</dbReference>
<sequence>MELKLEEADEDAAEMLRGVENVGGKSPARRRAPVVSGGLTSGAGGPGATGGMGRRRSVNMNMTSRRLSVNANAAHGSPARRRLSTTHHGRRDSDGTRRLSVTSVASDDFGDARGRRRDSVNSAHRGGGTRRLSTSSALSVETAGLPPAAALEPEFHWQPLHRVTVARDLPLELFESDDDDDALDPKVIEMETKLRNEGVIELSSVADAAAPVGAEVSAHKDMYSGHGAFTGGVRSGGPSRRVSVASAHGGGGDACIAEEEMSDEIAMEIALKRRRDAAELARRYDFDVATARKASDVAETRALRPFFHGPSPPEVVKPPPKDASLRKHRYGDWFLPSATRAKKAYEAALERYLEKIGGPLATEARLTRLRKEKIARTIAPLYATTQYRAYLRENPGTGVPHYMREKKTKKTKPA</sequence>
<dbReference type="AlphaFoldDB" id="C1N7E4"/>
<feature type="compositionally biased region" description="Basic and acidic residues" evidence="1">
    <location>
        <begin position="110"/>
        <end position="119"/>
    </location>
</feature>
<feature type="region of interest" description="Disordered" evidence="1">
    <location>
        <begin position="68"/>
        <end position="140"/>
    </location>
</feature>
<feature type="compositionally biased region" description="Basic residues" evidence="1">
    <location>
        <begin position="78"/>
        <end position="90"/>
    </location>
</feature>
<evidence type="ECO:0000313" key="2">
    <source>
        <dbReference type="EMBL" id="EEH52258.1"/>
    </source>
</evidence>
<feature type="compositionally biased region" description="Gly residues" evidence="1">
    <location>
        <begin position="39"/>
        <end position="52"/>
    </location>
</feature>
<gene>
    <name evidence="2" type="ORF">MICPUCDRAFT_49020</name>
</gene>
<dbReference type="EMBL" id="GG663749">
    <property type="protein sequence ID" value="EEH52258.1"/>
    <property type="molecule type" value="Genomic_DNA"/>
</dbReference>
<organism evidence="3">
    <name type="scientific">Micromonas pusilla (strain CCMP1545)</name>
    <name type="common">Picoplanktonic green alga</name>
    <dbReference type="NCBI Taxonomy" id="564608"/>
    <lineage>
        <taxon>Eukaryota</taxon>
        <taxon>Viridiplantae</taxon>
        <taxon>Chlorophyta</taxon>
        <taxon>Mamiellophyceae</taxon>
        <taxon>Mamiellales</taxon>
        <taxon>Mamiellaceae</taxon>
        <taxon>Micromonas</taxon>
    </lineage>
</organism>
<protein>
    <submittedName>
        <fullName evidence="2">Predicted protein</fullName>
    </submittedName>
</protein>
<dbReference type="KEGG" id="mpp:MICPUCDRAFT_49020"/>
<proteinExistence type="predicted"/>